<evidence type="ECO:0000259" key="1">
    <source>
        <dbReference type="Pfam" id="PF22525"/>
    </source>
</evidence>
<accession>A0A1H1H462</accession>
<dbReference type="OrthoDB" id="3197442at2"/>
<organism evidence="2 3">
    <name type="scientific">Tsukamurella pulmonis</name>
    <dbReference type="NCBI Taxonomy" id="47312"/>
    <lineage>
        <taxon>Bacteria</taxon>
        <taxon>Bacillati</taxon>
        <taxon>Actinomycetota</taxon>
        <taxon>Actinomycetes</taxon>
        <taxon>Mycobacteriales</taxon>
        <taxon>Tsukamurellaceae</taxon>
        <taxon>Tsukamurella</taxon>
    </lineage>
</organism>
<dbReference type="Proteomes" id="UP000183053">
    <property type="component" value="Unassembled WGS sequence"/>
</dbReference>
<dbReference type="RefSeq" id="WP_068568004.1">
    <property type="nucleotide sequence ID" value="NZ_FNLF01000002.1"/>
</dbReference>
<proteinExistence type="predicted"/>
<keyword evidence="3" id="KW-1185">Reference proteome</keyword>
<dbReference type="STRING" id="47312.SAMN04489765_3797"/>
<dbReference type="NCBIfam" id="NF041260">
    <property type="entry name" value="actino_IHF"/>
    <property type="match status" value="1"/>
</dbReference>
<dbReference type="AlphaFoldDB" id="A0A1H1H462"/>
<reference evidence="3" key="1">
    <citation type="submission" date="2016-10" db="EMBL/GenBank/DDBJ databases">
        <authorList>
            <person name="Varghese N."/>
            <person name="Submissions S."/>
        </authorList>
    </citation>
    <scope>NUCLEOTIDE SEQUENCE [LARGE SCALE GENOMIC DNA]</scope>
    <source>
        <strain evidence="3">DSM 44142</strain>
    </source>
</reference>
<dbReference type="Gene3D" id="1.10.8.50">
    <property type="match status" value="1"/>
</dbReference>
<feature type="domain" description="Integration host factor-like helix-two turn-helix" evidence="1">
    <location>
        <begin position="32"/>
        <end position="101"/>
    </location>
</feature>
<evidence type="ECO:0000313" key="2">
    <source>
        <dbReference type="EMBL" id="SDR20159.1"/>
    </source>
</evidence>
<sequence>MALPTLTPEQRANALAKAAEVRAARAVIKADLKAGTTTLAEVLDRADEPAVGKLKVLALLQALPKVGKVKATEIMTELEIADTRRVAGLGERQRAHLLERFAA</sequence>
<dbReference type="InterPro" id="IPR055201">
    <property type="entry name" value="IHF-like_H2TH"/>
</dbReference>
<protein>
    <recommendedName>
        <fullName evidence="1">Integration host factor-like helix-two turn-helix domain-containing protein</fullName>
    </recommendedName>
</protein>
<dbReference type="EMBL" id="FNLF01000002">
    <property type="protein sequence ID" value="SDR20159.1"/>
    <property type="molecule type" value="Genomic_DNA"/>
</dbReference>
<dbReference type="InterPro" id="IPR047806">
    <property type="entry name" value="IHF_actinobact"/>
</dbReference>
<gene>
    <name evidence="2" type="ORF">SAMN04489765_3797</name>
</gene>
<name>A0A1H1H462_9ACTN</name>
<dbReference type="Pfam" id="PF22525">
    <property type="entry name" value="H2TH_5"/>
    <property type="match status" value="1"/>
</dbReference>
<evidence type="ECO:0000313" key="3">
    <source>
        <dbReference type="Proteomes" id="UP000183053"/>
    </source>
</evidence>